<organism evidence="2">
    <name type="scientific">Myoviridae sp. ctLx49</name>
    <dbReference type="NCBI Taxonomy" id="2825086"/>
    <lineage>
        <taxon>Viruses</taxon>
        <taxon>Duplodnaviria</taxon>
        <taxon>Heunggongvirae</taxon>
        <taxon>Uroviricota</taxon>
        <taxon>Caudoviricetes</taxon>
    </lineage>
</organism>
<dbReference type="InterPro" id="IPR009826">
    <property type="entry name" value="DNA_circ_N"/>
</dbReference>
<feature type="domain" description="DNA circulation N-terminal" evidence="1">
    <location>
        <begin position="31"/>
        <end position="87"/>
    </location>
</feature>
<evidence type="ECO:0000259" key="1">
    <source>
        <dbReference type="Pfam" id="PF07157"/>
    </source>
</evidence>
<reference evidence="2" key="1">
    <citation type="journal article" date="2021" name="Proc. Natl. Acad. Sci. U.S.A.">
        <title>A Catalog of Tens of Thousands of Viruses from Human Metagenomes Reveals Hidden Associations with Chronic Diseases.</title>
        <authorList>
            <person name="Tisza M.J."/>
            <person name="Buck C.B."/>
        </authorList>
    </citation>
    <scope>NUCLEOTIDE SEQUENCE</scope>
    <source>
        <strain evidence="2">CtLx49</strain>
    </source>
</reference>
<name>A0A8S5UV22_9CAUD</name>
<accession>A0A8S5UV22</accession>
<proteinExistence type="predicted"/>
<dbReference type="Pfam" id="PF07157">
    <property type="entry name" value="DNA_circ_N"/>
    <property type="match status" value="1"/>
</dbReference>
<evidence type="ECO:0000313" key="2">
    <source>
        <dbReference type="EMBL" id="DAF98329.1"/>
    </source>
</evidence>
<sequence length="189" mass="21797">MLAPMQYRNFVWPNNPRVFEVKYRRTLHSYKLPFSGYVVQNLGLQNKIIRGEGEFVGPQAYESFRRLAALFEENKGGKLVHPVWPTMRAYFASLSLKQEPKEDYISYSFEFWEYIGSAFEDSSEAIDDTDYGNPVSDISRVRYYSAGENDTLRGISQLKGVALTVLMELNPEITNPDAVISYGRLIRIR</sequence>
<dbReference type="EMBL" id="BK016145">
    <property type="protein sequence ID" value="DAF98329.1"/>
    <property type="molecule type" value="Genomic_DNA"/>
</dbReference>
<protein>
    <submittedName>
        <fullName evidence="2">DNA circularization protein</fullName>
    </submittedName>
</protein>